<reference evidence="2 3" key="1">
    <citation type="submission" date="2019-01" db="EMBL/GenBank/DDBJ databases">
        <authorList>
            <person name="Chen W.-M."/>
        </authorList>
    </citation>
    <scope>NUCLEOTIDE SEQUENCE [LARGE SCALE GENOMIC DNA]</scope>
    <source>
        <strain evidence="2 3">ICH-3</strain>
    </source>
</reference>
<evidence type="ECO:0000313" key="2">
    <source>
        <dbReference type="EMBL" id="RVT51323.1"/>
    </source>
</evidence>
<protein>
    <submittedName>
        <fullName evidence="2">Uncharacterized protein</fullName>
    </submittedName>
</protein>
<feature type="transmembrane region" description="Helical" evidence="1">
    <location>
        <begin position="31"/>
        <end position="49"/>
    </location>
</feature>
<accession>A0A3S2TLY7</accession>
<keyword evidence="1" id="KW-0472">Membrane</keyword>
<dbReference type="EMBL" id="SACT01000003">
    <property type="protein sequence ID" value="RVT51323.1"/>
    <property type="molecule type" value="Genomic_DNA"/>
</dbReference>
<feature type="transmembrane region" description="Helical" evidence="1">
    <location>
        <begin position="69"/>
        <end position="89"/>
    </location>
</feature>
<proteinExistence type="predicted"/>
<keyword evidence="3" id="KW-1185">Reference proteome</keyword>
<evidence type="ECO:0000256" key="1">
    <source>
        <dbReference type="SAM" id="Phobius"/>
    </source>
</evidence>
<keyword evidence="1" id="KW-0812">Transmembrane</keyword>
<feature type="transmembrane region" description="Helical" evidence="1">
    <location>
        <begin position="122"/>
        <end position="143"/>
    </location>
</feature>
<gene>
    <name evidence="2" type="ORF">ENE75_10790</name>
</gene>
<keyword evidence="1" id="KW-1133">Transmembrane helix</keyword>
<name>A0A3S2TLY7_9BURK</name>
<evidence type="ECO:0000313" key="3">
    <source>
        <dbReference type="Proteomes" id="UP000288178"/>
    </source>
</evidence>
<dbReference type="Proteomes" id="UP000288178">
    <property type="component" value="Unassembled WGS sequence"/>
</dbReference>
<sequence>MDDEADKYIYWRRIKRTLLERSRKPWRHPSFVLYFFASVLLVGGAGLWLELHKLLFPTAGECSSLENLRTALITFFPALAGSACMQVILEENDDRALRASAVCLLIALSILALAIAPSSVSSPTAITLGLVGCWLALWAWWIANANQPGLQDGRTDAAIGRSNPNSSLQGSLEGFSS</sequence>
<feature type="transmembrane region" description="Helical" evidence="1">
    <location>
        <begin position="96"/>
        <end position="116"/>
    </location>
</feature>
<organism evidence="2 3">
    <name type="scientific">Rubrivivax albus</name>
    <dbReference type="NCBI Taxonomy" id="2499835"/>
    <lineage>
        <taxon>Bacteria</taxon>
        <taxon>Pseudomonadati</taxon>
        <taxon>Pseudomonadota</taxon>
        <taxon>Betaproteobacteria</taxon>
        <taxon>Burkholderiales</taxon>
        <taxon>Sphaerotilaceae</taxon>
        <taxon>Rubrivivax</taxon>
    </lineage>
</organism>
<comment type="caution">
    <text evidence="2">The sequence shown here is derived from an EMBL/GenBank/DDBJ whole genome shotgun (WGS) entry which is preliminary data.</text>
</comment>
<dbReference type="AlphaFoldDB" id="A0A3S2TLY7"/>